<dbReference type="PANTHER" id="PTHR35564">
    <property type="match status" value="1"/>
</dbReference>
<evidence type="ECO:0000313" key="2">
    <source>
        <dbReference type="Proteomes" id="UP000297385"/>
    </source>
</evidence>
<organism evidence="1 2">
    <name type="scientific">Paraburkholderia dipogonis</name>
    <dbReference type="NCBI Taxonomy" id="1211383"/>
    <lineage>
        <taxon>Bacteria</taxon>
        <taxon>Pseudomonadati</taxon>
        <taxon>Pseudomonadota</taxon>
        <taxon>Betaproteobacteria</taxon>
        <taxon>Burkholderiales</taxon>
        <taxon>Burkholderiaceae</taxon>
        <taxon>Paraburkholderia</taxon>
    </lineage>
</organism>
<name>A0A4Y8N5Q6_9BURK</name>
<dbReference type="Pfam" id="PF06996">
    <property type="entry name" value="T6SS_TssG"/>
    <property type="match status" value="1"/>
</dbReference>
<proteinExistence type="predicted"/>
<comment type="caution">
    <text evidence="1">The sequence shown here is derived from an EMBL/GenBank/DDBJ whole genome shotgun (WGS) entry which is preliminary data.</text>
</comment>
<dbReference type="InterPro" id="IPR010732">
    <property type="entry name" value="T6SS_TssG-like"/>
</dbReference>
<reference evidence="1 2" key="1">
    <citation type="submission" date="2019-03" db="EMBL/GenBank/DDBJ databases">
        <title>Complete Genome Sequence of Paraburkholderia dipogonis ICMP 19430T, a Nitrogen-fixing Symbiont of the South African Invasive Legume Dipogon lignosus in New Zealand.</title>
        <authorList>
            <person name="De Meyer S.E."/>
        </authorList>
    </citation>
    <scope>NUCLEOTIDE SEQUENCE [LARGE SCALE GENOMIC DNA]</scope>
    <source>
        <strain evidence="1 2">ICMP 19430</strain>
    </source>
</reference>
<accession>A0A4Y8N5Q6</accession>
<evidence type="ECO:0000313" key="1">
    <source>
        <dbReference type="EMBL" id="TFE45084.1"/>
    </source>
</evidence>
<dbReference type="EMBL" id="SNVI01000001">
    <property type="protein sequence ID" value="TFE45084.1"/>
    <property type="molecule type" value="Genomic_DNA"/>
</dbReference>
<dbReference type="PANTHER" id="PTHR35564:SF4">
    <property type="entry name" value="CYTOPLASMIC PROTEIN"/>
    <property type="match status" value="1"/>
</dbReference>
<protein>
    <submittedName>
        <fullName evidence="1">Type VI secretion system baseplate subunit TssG</fullName>
    </submittedName>
</protein>
<dbReference type="Proteomes" id="UP000297385">
    <property type="component" value="Unassembled WGS sequence"/>
</dbReference>
<dbReference type="GeneID" id="97306323"/>
<sequence length="360" mass="40800">MKSESPDTVSAVQPLSQALIAHLEAEPWRYGFIALMRRINANPAIDPVGTAALATTETFRLGQKPSLIFAPREIADATLKDGRLRIRLFSLGMLGPNGPLPIHVTEIAREREESRRDPTLCNFLDIFHHRSLSLMFRAWKWSQSAVSLDRADDDHFSFYVASLLGDGRRRERPFPLASHARLSAAPHLVRQSRNPDGLRATLAHFFGVPVEIKEFELHWMAIEPGRESRFSGEQMSSCLAMGATLGQVVPDRRHRFRIVLGPLDMEQYQRFTPRASDLLKLIEFVWTFVGREYSWELELLLKLASATPSVMGGPQQLGWSSWLGRSPEWKPITGMRFEPENYVRQLRQKAKARASSDMAA</sequence>
<dbReference type="NCBIfam" id="TIGR03347">
    <property type="entry name" value="VI_chp_1"/>
    <property type="match status" value="1"/>
</dbReference>
<dbReference type="AlphaFoldDB" id="A0A4Y8N5Q6"/>
<gene>
    <name evidence="1" type="primary">tssG</name>
    <name evidence="1" type="ORF">E2553_08660</name>
</gene>
<dbReference type="RefSeq" id="WP_134456855.1">
    <property type="nucleotide sequence ID" value="NZ_JBHMFL010000123.1"/>
</dbReference>